<dbReference type="AlphaFoldDB" id="A0A0F9DR20"/>
<sequence>RLDKAPVRKEANVALTKSTKAVHQRLSGYTQTHPPRRPQQTYIRTFTLKDSIQFSIKPFGTSGEGRIFTALDYAPPVMGHDSQTEMFAGRWWTEKSVAEEQMPIIINYFNEALGKVAQAIAGGVI</sequence>
<name>A0A0F9DR20_9ZZZZ</name>
<dbReference type="EMBL" id="LAZR01040491">
    <property type="protein sequence ID" value="KKL14358.1"/>
    <property type="molecule type" value="Genomic_DNA"/>
</dbReference>
<feature type="non-terminal residue" evidence="1">
    <location>
        <position position="1"/>
    </location>
</feature>
<evidence type="ECO:0000313" key="1">
    <source>
        <dbReference type="EMBL" id="KKL14358.1"/>
    </source>
</evidence>
<comment type="caution">
    <text evidence="1">The sequence shown here is derived from an EMBL/GenBank/DDBJ whole genome shotgun (WGS) entry which is preliminary data.</text>
</comment>
<organism evidence="1">
    <name type="scientific">marine sediment metagenome</name>
    <dbReference type="NCBI Taxonomy" id="412755"/>
    <lineage>
        <taxon>unclassified sequences</taxon>
        <taxon>metagenomes</taxon>
        <taxon>ecological metagenomes</taxon>
    </lineage>
</organism>
<proteinExistence type="predicted"/>
<protein>
    <submittedName>
        <fullName evidence="1">Uncharacterized protein</fullName>
    </submittedName>
</protein>
<accession>A0A0F9DR20</accession>
<gene>
    <name evidence="1" type="ORF">LCGC14_2516500</name>
</gene>
<reference evidence="1" key="1">
    <citation type="journal article" date="2015" name="Nature">
        <title>Complex archaea that bridge the gap between prokaryotes and eukaryotes.</title>
        <authorList>
            <person name="Spang A."/>
            <person name="Saw J.H."/>
            <person name="Jorgensen S.L."/>
            <person name="Zaremba-Niedzwiedzka K."/>
            <person name="Martijn J."/>
            <person name="Lind A.E."/>
            <person name="van Eijk R."/>
            <person name="Schleper C."/>
            <person name="Guy L."/>
            <person name="Ettema T.J."/>
        </authorList>
    </citation>
    <scope>NUCLEOTIDE SEQUENCE</scope>
</reference>